<dbReference type="Proteomes" id="UP000014760">
    <property type="component" value="Unassembled WGS sequence"/>
</dbReference>
<evidence type="ECO:0000313" key="2">
    <source>
        <dbReference type="EMBL" id="ELT98481.1"/>
    </source>
</evidence>
<evidence type="ECO:0000313" key="4">
    <source>
        <dbReference type="Proteomes" id="UP000014760"/>
    </source>
</evidence>
<dbReference type="AlphaFoldDB" id="R7U476"/>
<evidence type="ECO:0000313" key="3">
    <source>
        <dbReference type="EnsemblMetazoa" id="CapteP225291"/>
    </source>
</evidence>
<dbReference type="EMBL" id="AMQN01002060">
    <property type="status" value="NOT_ANNOTATED_CDS"/>
    <property type="molecule type" value="Genomic_DNA"/>
</dbReference>
<sequence length="546" mass="61392">MSATEDNSQQTPRCSQRKKKMKERFSPPPQPKSKPRKRLLKQPRPIQSYDLTPDGRPFSCQKCLSPYIIHPARHTKRSGNKRMKPRYITVDDDRLMVCNACGLAASRANRPVEPKPPKASEEEKQNYFQESLQFTQLLLQLTGDANAERLNCPNFLSRNPCDCVRRFIIDAESGVPSLERTQTLLGLITDAKGLSSEKCYKHDPSIEKKPGRIGIGNGQKRSAQYSQFVLKTREHLRNEFSLCEKAVQRILGYSNNFLHKRLKTEQDNRRVTRVKGKAALGSLLPIAELPNEYCCQQQCTLMAWDYPVLLEQWRQRAQQSQAEARLVIAEMKIPAGLRTNCYTFVSLVTGLSSGPISKVSAKVKAAGGDREPGQHGRRAFWHNYAQAAAMEPDDDDCRERHRFNSADGSAACNESLPAVDSNSEFMNHEDLMNAQSYDPTGQTADFNATSVAESFKKSDDLHCDIVELGSVKLLQETTPGDLLSQHEQLMDTIFVEPSLDQASLDQQAELLVVNMDNGNSQLNTFGNILKGFQEVSKRNEAINNIE</sequence>
<dbReference type="OMA" id="QNSACGC"/>
<dbReference type="HOGENOM" id="CLU_498989_0_0_1"/>
<reference evidence="4" key="1">
    <citation type="submission" date="2012-12" db="EMBL/GenBank/DDBJ databases">
        <authorList>
            <person name="Hellsten U."/>
            <person name="Grimwood J."/>
            <person name="Chapman J.A."/>
            <person name="Shapiro H."/>
            <person name="Aerts A."/>
            <person name="Otillar R.P."/>
            <person name="Terry A.Y."/>
            <person name="Boore J.L."/>
            <person name="Simakov O."/>
            <person name="Marletaz F."/>
            <person name="Cho S.-J."/>
            <person name="Edsinger-Gonzales E."/>
            <person name="Havlak P."/>
            <person name="Kuo D.-H."/>
            <person name="Larsson T."/>
            <person name="Lv J."/>
            <person name="Arendt D."/>
            <person name="Savage R."/>
            <person name="Osoegawa K."/>
            <person name="de Jong P."/>
            <person name="Lindberg D.R."/>
            <person name="Seaver E.C."/>
            <person name="Weisblat D.A."/>
            <person name="Putnam N.H."/>
            <person name="Grigoriev I.V."/>
            <person name="Rokhsar D.S."/>
        </authorList>
    </citation>
    <scope>NUCLEOTIDE SEQUENCE</scope>
    <source>
        <strain evidence="4">I ESC-2004</strain>
    </source>
</reference>
<evidence type="ECO:0000256" key="1">
    <source>
        <dbReference type="SAM" id="MobiDB-lite"/>
    </source>
</evidence>
<name>R7U476_CAPTE</name>
<dbReference type="OrthoDB" id="10068017at2759"/>
<dbReference type="EnsemblMetazoa" id="CapteT225291">
    <property type="protein sequence ID" value="CapteP225291"/>
    <property type="gene ID" value="CapteG225291"/>
</dbReference>
<accession>R7U476</accession>
<organism evidence="2">
    <name type="scientific">Capitella teleta</name>
    <name type="common">Polychaete worm</name>
    <dbReference type="NCBI Taxonomy" id="283909"/>
    <lineage>
        <taxon>Eukaryota</taxon>
        <taxon>Metazoa</taxon>
        <taxon>Spiralia</taxon>
        <taxon>Lophotrochozoa</taxon>
        <taxon>Annelida</taxon>
        <taxon>Polychaeta</taxon>
        <taxon>Sedentaria</taxon>
        <taxon>Scolecida</taxon>
        <taxon>Capitellidae</taxon>
        <taxon>Capitella</taxon>
    </lineage>
</organism>
<dbReference type="STRING" id="283909.R7U476"/>
<reference evidence="3" key="3">
    <citation type="submission" date="2015-06" db="UniProtKB">
        <authorList>
            <consortium name="EnsemblMetazoa"/>
        </authorList>
    </citation>
    <scope>IDENTIFICATION</scope>
</reference>
<feature type="region of interest" description="Disordered" evidence="1">
    <location>
        <begin position="1"/>
        <end position="54"/>
    </location>
</feature>
<protein>
    <submittedName>
        <fullName evidence="2 3">Uncharacterized protein</fullName>
    </submittedName>
</protein>
<keyword evidence="4" id="KW-1185">Reference proteome</keyword>
<proteinExistence type="predicted"/>
<dbReference type="EMBL" id="KB307920">
    <property type="protein sequence ID" value="ELT98481.1"/>
    <property type="molecule type" value="Genomic_DNA"/>
</dbReference>
<reference evidence="2 4" key="2">
    <citation type="journal article" date="2013" name="Nature">
        <title>Insights into bilaterian evolution from three spiralian genomes.</title>
        <authorList>
            <person name="Simakov O."/>
            <person name="Marletaz F."/>
            <person name="Cho S.J."/>
            <person name="Edsinger-Gonzales E."/>
            <person name="Havlak P."/>
            <person name="Hellsten U."/>
            <person name="Kuo D.H."/>
            <person name="Larsson T."/>
            <person name="Lv J."/>
            <person name="Arendt D."/>
            <person name="Savage R."/>
            <person name="Osoegawa K."/>
            <person name="de Jong P."/>
            <person name="Grimwood J."/>
            <person name="Chapman J.A."/>
            <person name="Shapiro H."/>
            <person name="Aerts A."/>
            <person name="Otillar R.P."/>
            <person name="Terry A.Y."/>
            <person name="Boore J.L."/>
            <person name="Grigoriev I.V."/>
            <person name="Lindberg D.R."/>
            <person name="Seaver E.C."/>
            <person name="Weisblat D.A."/>
            <person name="Putnam N.H."/>
            <person name="Rokhsar D.S."/>
        </authorList>
    </citation>
    <scope>NUCLEOTIDE SEQUENCE</scope>
    <source>
        <strain evidence="2 4">I ESC-2004</strain>
    </source>
</reference>
<gene>
    <name evidence="2" type="ORF">CAPTEDRAFT_225291</name>
</gene>
<feature type="compositionally biased region" description="Polar residues" evidence="1">
    <location>
        <begin position="1"/>
        <end position="14"/>
    </location>
</feature>